<evidence type="ECO:0000313" key="2">
    <source>
        <dbReference type="Proteomes" id="UP000320762"/>
    </source>
</evidence>
<organism evidence="1 2">
    <name type="scientific">Schizophyllum amplum</name>
    <dbReference type="NCBI Taxonomy" id="97359"/>
    <lineage>
        <taxon>Eukaryota</taxon>
        <taxon>Fungi</taxon>
        <taxon>Dikarya</taxon>
        <taxon>Basidiomycota</taxon>
        <taxon>Agaricomycotina</taxon>
        <taxon>Agaricomycetes</taxon>
        <taxon>Agaricomycetidae</taxon>
        <taxon>Agaricales</taxon>
        <taxon>Schizophyllaceae</taxon>
        <taxon>Schizophyllum</taxon>
    </lineage>
</organism>
<evidence type="ECO:0000313" key="1">
    <source>
        <dbReference type="EMBL" id="TRM67799.1"/>
    </source>
</evidence>
<sequence length="101" mass="11200">MVSRSTFSCCCADLVGAKWTECSTGFLTRHPTTFASIRRAAPDLEESFEMGFKPWLRIPPLDNLWPPDDVLPGFRAANEIHDLPCSGVPVAQPFCHITSSF</sequence>
<dbReference type="OrthoDB" id="288590at2759"/>
<protein>
    <submittedName>
        <fullName evidence="1">Uncharacterized protein</fullName>
    </submittedName>
</protein>
<keyword evidence="2" id="KW-1185">Reference proteome</keyword>
<dbReference type="AlphaFoldDB" id="A0A550CSQ1"/>
<dbReference type="Proteomes" id="UP000320762">
    <property type="component" value="Unassembled WGS sequence"/>
</dbReference>
<proteinExistence type="predicted"/>
<dbReference type="EMBL" id="VDMD01000002">
    <property type="protein sequence ID" value="TRM67799.1"/>
    <property type="molecule type" value="Genomic_DNA"/>
</dbReference>
<comment type="caution">
    <text evidence="1">The sequence shown here is derived from an EMBL/GenBank/DDBJ whole genome shotgun (WGS) entry which is preliminary data.</text>
</comment>
<name>A0A550CSQ1_9AGAR</name>
<reference evidence="1 2" key="1">
    <citation type="journal article" date="2019" name="New Phytol.">
        <title>Comparative genomics reveals unique wood-decay strategies and fruiting body development in the Schizophyllaceae.</title>
        <authorList>
            <person name="Almasi E."/>
            <person name="Sahu N."/>
            <person name="Krizsan K."/>
            <person name="Balint B."/>
            <person name="Kovacs G.M."/>
            <person name="Kiss B."/>
            <person name="Cseklye J."/>
            <person name="Drula E."/>
            <person name="Henrissat B."/>
            <person name="Nagy I."/>
            <person name="Chovatia M."/>
            <person name="Adam C."/>
            <person name="LaButti K."/>
            <person name="Lipzen A."/>
            <person name="Riley R."/>
            <person name="Grigoriev I.V."/>
            <person name="Nagy L.G."/>
        </authorList>
    </citation>
    <scope>NUCLEOTIDE SEQUENCE [LARGE SCALE GENOMIC DNA]</scope>
    <source>
        <strain evidence="1 2">NL-1724</strain>
    </source>
</reference>
<accession>A0A550CSQ1</accession>
<gene>
    <name evidence="1" type="ORF">BD626DRAFT_479877</name>
</gene>